<reference evidence="2 3" key="1">
    <citation type="journal article" date="2018" name="Aquat. Microb. Ecol.">
        <title>Gammaproteobacterial methanotrophs dominate.</title>
        <authorList>
            <person name="Rissanen A.J."/>
            <person name="Saarenheimo J."/>
            <person name="Tiirola M."/>
            <person name="Peura S."/>
            <person name="Aalto S.L."/>
            <person name="Karvinen A."/>
            <person name="Nykanen H."/>
        </authorList>
    </citation>
    <scope>NUCLEOTIDE SEQUENCE [LARGE SCALE GENOMIC DNA]</scope>
    <source>
        <strain evidence="2">AMbin10</strain>
    </source>
</reference>
<dbReference type="Proteomes" id="UP000249396">
    <property type="component" value="Unassembled WGS sequence"/>
</dbReference>
<evidence type="ECO:0000256" key="1">
    <source>
        <dbReference type="SAM" id="MobiDB-lite"/>
    </source>
</evidence>
<dbReference type="EMBL" id="QJPH01000314">
    <property type="protein sequence ID" value="PZN78668.1"/>
    <property type="molecule type" value="Genomic_DNA"/>
</dbReference>
<feature type="region of interest" description="Disordered" evidence="1">
    <location>
        <begin position="1"/>
        <end position="34"/>
    </location>
</feature>
<accession>A0A2W4RFM8</accession>
<sequence>MGQKGGFGTRPYAGFDSKISTSPNNGNHSRGNSGKRVPVVLVIMQPAPNSLAHILENFQIHPVFLYRVYCG</sequence>
<feature type="compositionally biased region" description="Polar residues" evidence="1">
    <location>
        <begin position="18"/>
        <end position="32"/>
    </location>
</feature>
<gene>
    <name evidence="2" type="ORF">DM484_12350</name>
</gene>
<evidence type="ECO:0000313" key="3">
    <source>
        <dbReference type="Proteomes" id="UP000249396"/>
    </source>
</evidence>
<name>A0A2W4RFM8_9GAMM</name>
<dbReference type="AlphaFoldDB" id="A0A2W4RFM8"/>
<proteinExistence type="predicted"/>
<comment type="caution">
    <text evidence="2">The sequence shown here is derived from an EMBL/GenBank/DDBJ whole genome shotgun (WGS) entry which is preliminary data.</text>
</comment>
<organism evidence="2 3">
    <name type="scientific">Candidatus Methylumidiphilus alinenensis</name>
    <dbReference type="NCBI Taxonomy" id="2202197"/>
    <lineage>
        <taxon>Bacteria</taxon>
        <taxon>Pseudomonadati</taxon>
        <taxon>Pseudomonadota</taxon>
        <taxon>Gammaproteobacteria</taxon>
        <taxon>Methylococcales</taxon>
        <taxon>Candidatus Methylumidiphilus</taxon>
    </lineage>
</organism>
<protein>
    <submittedName>
        <fullName evidence="2">Uncharacterized protein</fullName>
    </submittedName>
</protein>
<evidence type="ECO:0000313" key="2">
    <source>
        <dbReference type="EMBL" id="PZN78668.1"/>
    </source>
</evidence>